<organism evidence="6 7">
    <name type="scientific">Fusarium beomiforme</name>
    <dbReference type="NCBI Taxonomy" id="44412"/>
    <lineage>
        <taxon>Eukaryota</taxon>
        <taxon>Fungi</taxon>
        <taxon>Dikarya</taxon>
        <taxon>Ascomycota</taxon>
        <taxon>Pezizomycotina</taxon>
        <taxon>Sordariomycetes</taxon>
        <taxon>Hypocreomycetidae</taxon>
        <taxon>Hypocreales</taxon>
        <taxon>Nectriaceae</taxon>
        <taxon>Fusarium</taxon>
        <taxon>Fusarium burgessii species complex</taxon>
    </lineage>
</organism>
<keyword evidence="2" id="KW-0805">Transcription regulation</keyword>
<protein>
    <submittedName>
        <fullName evidence="6">Fungal specific transcription factor factor domain protein</fullName>
    </submittedName>
</protein>
<keyword evidence="3" id="KW-0238">DNA-binding</keyword>
<dbReference type="CDD" id="cd12148">
    <property type="entry name" value="fungal_TF_MHR"/>
    <property type="match status" value="1"/>
</dbReference>
<dbReference type="GO" id="GO:0003700">
    <property type="term" value="F:DNA-binding transcription factor activity"/>
    <property type="evidence" value="ECO:0007669"/>
    <property type="project" value="InterPro"/>
</dbReference>
<dbReference type="GO" id="GO:0003677">
    <property type="term" value="F:DNA binding"/>
    <property type="evidence" value="ECO:0007669"/>
    <property type="project" value="UniProtKB-KW"/>
</dbReference>
<dbReference type="GO" id="GO:0005634">
    <property type="term" value="C:nucleus"/>
    <property type="evidence" value="ECO:0007669"/>
    <property type="project" value="UniProtKB-SubCell"/>
</dbReference>
<accession>A0A9P5DZS8</accession>
<evidence type="ECO:0000256" key="1">
    <source>
        <dbReference type="ARBA" id="ARBA00004123"/>
    </source>
</evidence>
<evidence type="ECO:0000256" key="5">
    <source>
        <dbReference type="ARBA" id="ARBA00023242"/>
    </source>
</evidence>
<dbReference type="Proteomes" id="UP000730481">
    <property type="component" value="Unassembled WGS sequence"/>
</dbReference>
<dbReference type="PANTHER" id="PTHR46910">
    <property type="entry name" value="TRANSCRIPTION FACTOR PDR1"/>
    <property type="match status" value="1"/>
</dbReference>
<reference evidence="6" key="2">
    <citation type="submission" date="2020-02" db="EMBL/GenBank/DDBJ databases">
        <title>Identification and distribution of gene clusters putatively required for synthesis of sphingolipid metabolism inhibitors in phylogenetically diverse species of the filamentous fungus Fusarium.</title>
        <authorList>
            <person name="Kim H.-S."/>
            <person name="Busman M."/>
            <person name="Brown D.W."/>
            <person name="Divon H."/>
            <person name="Uhlig S."/>
            <person name="Proctor R.H."/>
        </authorList>
    </citation>
    <scope>NUCLEOTIDE SEQUENCE</scope>
    <source>
        <strain evidence="6">NRRL 25174</strain>
    </source>
</reference>
<evidence type="ECO:0000313" key="7">
    <source>
        <dbReference type="Proteomes" id="UP000730481"/>
    </source>
</evidence>
<evidence type="ECO:0000256" key="2">
    <source>
        <dbReference type="ARBA" id="ARBA00023015"/>
    </source>
</evidence>
<dbReference type="EMBL" id="PVQB02000222">
    <property type="protein sequence ID" value="KAF4340814.1"/>
    <property type="molecule type" value="Genomic_DNA"/>
</dbReference>
<evidence type="ECO:0000256" key="3">
    <source>
        <dbReference type="ARBA" id="ARBA00023125"/>
    </source>
</evidence>
<keyword evidence="4" id="KW-0804">Transcription</keyword>
<dbReference type="PANTHER" id="PTHR46910:SF37">
    <property type="entry name" value="ZN(II)2CYS6 TRANSCRIPTION FACTOR (EUROFUNG)"/>
    <property type="match status" value="1"/>
</dbReference>
<comment type="subcellular location">
    <subcellularLocation>
        <location evidence="1">Nucleus</location>
    </subcellularLocation>
</comment>
<keyword evidence="5" id="KW-0539">Nucleus</keyword>
<keyword evidence="7" id="KW-1185">Reference proteome</keyword>
<evidence type="ECO:0000256" key="4">
    <source>
        <dbReference type="ARBA" id="ARBA00023163"/>
    </source>
</evidence>
<proteinExistence type="predicted"/>
<reference evidence="6" key="1">
    <citation type="journal article" date="2017" name="Mycologia">
        <title>Fusarium algeriense, sp. nov., a novel toxigenic crown rot pathogen of durum wheat from Algeria is nested in the Fusarium burgessii species complex.</title>
        <authorList>
            <person name="Laraba I."/>
            <person name="Keddad A."/>
            <person name="Boureghda H."/>
            <person name="Abdallah N."/>
            <person name="Vaughan M.M."/>
            <person name="Proctor R.H."/>
            <person name="Busman M."/>
            <person name="O'Donnell K."/>
        </authorList>
    </citation>
    <scope>NUCLEOTIDE SEQUENCE</scope>
    <source>
        <strain evidence="6">NRRL 25174</strain>
    </source>
</reference>
<dbReference type="AlphaFoldDB" id="A0A9P5DZS8"/>
<name>A0A9P5DZS8_9HYPO</name>
<gene>
    <name evidence="6" type="ORF">FBEOM_5266</name>
</gene>
<evidence type="ECO:0000313" key="6">
    <source>
        <dbReference type="EMBL" id="KAF4340814.1"/>
    </source>
</evidence>
<dbReference type="OrthoDB" id="271595at2759"/>
<sequence length="230" mass="26790">MDKRLPYITYIIDRELSLLTEEPYLMQDHVFAQEIQYIQRNLEAPQDIEDPEAPEFDIYILRAKLATIQGRIFDLVCSVRTSKLSINQQETVADRLDDMLKEWDDSIPEPFMEGKIPGFNQIEMRFSKLLRVTYYHCIFLVRKATLTNEYWVRHLLSFGEARKQDYKGAPLLKSNWPNLVKAARTCLGILSTIDSRDVASGWQVYSLNLFLYLTGQHNLLGVPLSLLKQL</sequence>
<comment type="caution">
    <text evidence="6">The sequence shown here is derived from an EMBL/GenBank/DDBJ whole genome shotgun (WGS) entry which is preliminary data.</text>
</comment>
<dbReference type="InterPro" id="IPR050987">
    <property type="entry name" value="AtrR-like"/>
</dbReference>